<dbReference type="GO" id="GO:0033962">
    <property type="term" value="P:P-body assembly"/>
    <property type="evidence" value="ECO:0007669"/>
    <property type="project" value="TreeGrafter"/>
</dbReference>
<organism evidence="2">
    <name type="scientific">Sesamum angustifolium</name>
    <dbReference type="NCBI Taxonomy" id="2727405"/>
    <lineage>
        <taxon>Eukaryota</taxon>
        <taxon>Viridiplantae</taxon>
        <taxon>Streptophyta</taxon>
        <taxon>Embryophyta</taxon>
        <taxon>Tracheophyta</taxon>
        <taxon>Spermatophyta</taxon>
        <taxon>Magnoliopsida</taxon>
        <taxon>eudicotyledons</taxon>
        <taxon>Gunneridae</taxon>
        <taxon>Pentapetalae</taxon>
        <taxon>asterids</taxon>
        <taxon>lamiids</taxon>
        <taxon>Lamiales</taxon>
        <taxon>Pedaliaceae</taxon>
        <taxon>Sesamum</taxon>
    </lineage>
</organism>
<reference evidence="2" key="2">
    <citation type="journal article" date="2024" name="Plant">
        <title>Genomic evolution and insights into agronomic trait innovations of Sesamum species.</title>
        <authorList>
            <person name="Miao H."/>
            <person name="Wang L."/>
            <person name="Qu L."/>
            <person name="Liu H."/>
            <person name="Sun Y."/>
            <person name="Le M."/>
            <person name="Wang Q."/>
            <person name="Wei S."/>
            <person name="Zheng Y."/>
            <person name="Lin W."/>
            <person name="Duan Y."/>
            <person name="Cao H."/>
            <person name="Xiong S."/>
            <person name="Wang X."/>
            <person name="Wei L."/>
            <person name="Li C."/>
            <person name="Ma Q."/>
            <person name="Ju M."/>
            <person name="Zhao R."/>
            <person name="Li G."/>
            <person name="Mu C."/>
            <person name="Tian Q."/>
            <person name="Mei H."/>
            <person name="Zhang T."/>
            <person name="Gao T."/>
            <person name="Zhang H."/>
        </authorList>
    </citation>
    <scope>NUCLEOTIDE SEQUENCE</scope>
    <source>
        <strain evidence="2">G01</strain>
    </source>
</reference>
<dbReference type="InterPro" id="IPR039900">
    <property type="entry name" value="Pat1-like"/>
</dbReference>
<dbReference type="PANTHER" id="PTHR21551:SF24">
    <property type="entry name" value="PROTEIN PAT1 HOMOLOG 2"/>
    <property type="match status" value="1"/>
</dbReference>
<reference evidence="2" key="1">
    <citation type="submission" date="2020-06" db="EMBL/GenBank/DDBJ databases">
        <authorList>
            <person name="Li T."/>
            <person name="Hu X."/>
            <person name="Zhang T."/>
            <person name="Song X."/>
            <person name="Zhang H."/>
            <person name="Dai N."/>
            <person name="Sheng W."/>
            <person name="Hou X."/>
            <person name="Wei L."/>
        </authorList>
    </citation>
    <scope>NUCLEOTIDE SEQUENCE</scope>
    <source>
        <strain evidence="2">G01</strain>
        <tissue evidence="2">Leaf</tissue>
    </source>
</reference>
<gene>
    <name evidence="2" type="ORF">Sangu_2618900</name>
</gene>
<dbReference type="GO" id="GO:0000290">
    <property type="term" value="P:deadenylation-dependent decapping of nuclear-transcribed mRNA"/>
    <property type="evidence" value="ECO:0007669"/>
    <property type="project" value="InterPro"/>
</dbReference>
<dbReference type="PANTHER" id="PTHR21551">
    <property type="entry name" value="TOPOISOMERASE II-ASSOCIATED PROTEIN PAT1"/>
    <property type="match status" value="1"/>
</dbReference>
<feature type="region of interest" description="Disordered" evidence="1">
    <location>
        <begin position="1"/>
        <end position="42"/>
    </location>
</feature>
<dbReference type="GO" id="GO:0003723">
    <property type="term" value="F:RNA binding"/>
    <property type="evidence" value="ECO:0007669"/>
    <property type="project" value="TreeGrafter"/>
</dbReference>
<accession>A0AAW2J721</accession>
<name>A0AAW2J721_9LAMI</name>
<comment type="caution">
    <text evidence="2">The sequence shown here is derived from an EMBL/GenBank/DDBJ whole genome shotgun (WGS) entry which is preliminary data.</text>
</comment>
<dbReference type="GO" id="GO:0000932">
    <property type="term" value="C:P-body"/>
    <property type="evidence" value="ECO:0007669"/>
    <property type="project" value="TreeGrafter"/>
</dbReference>
<dbReference type="EMBL" id="JACGWK010001406">
    <property type="protein sequence ID" value="KAL0289328.1"/>
    <property type="molecule type" value="Genomic_DNA"/>
</dbReference>
<evidence type="ECO:0000256" key="1">
    <source>
        <dbReference type="SAM" id="MobiDB-lite"/>
    </source>
</evidence>
<evidence type="ECO:0000313" key="2">
    <source>
        <dbReference type="EMBL" id="KAL0289328.1"/>
    </source>
</evidence>
<protein>
    <submittedName>
        <fullName evidence="2">Protein PAT12</fullName>
    </submittedName>
</protein>
<dbReference type="AlphaFoldDB" id="A0AAW2J721"/>
<sequence length="128" mass="14658">MITTTKARLAKKSSETRSKYRFCPSHPREQSSRSRNSVESQPHLHVDALGRVCFSSVRRPRPLLLEVDPSSLCLWKMFTQPQDGGTQLRRKRHILLEGLAASLQLVDPLRKVAIRLGCLPKMILYFCE</sequence>
<proteinExistence type="predicted"/>